<comment type="caution">
    <text evidence="2">The sequence shown here is derived from an EMBL/GenBank/DDBJ whole genome shotgun (WGS) entry which is preliminary data.</text>
</comment>
<gene>
    <name evidence="2" type="ORF">V6N12_022021</name>
</gene>
<dbReference type="SUPFAM" id="SSF53720">
    <property type="entry name" value="ALDH-like"/>
    <property type="match status" value="1"/>
</dbReference>
<dbReference type="PANTHER" id="PTHR42804">
    <property type="entry name" value="ALDEHYDE DEHYDROGENASE"/>
    <property type="match status" value="1"/>
</dbReference>
<name>A0ABR2FTI7_9ROSI</name>
<dbReference type="EMBL" id="JBBPBM010000004">
    <property type="protein sequence ID" value="KAK8587535.1"/>
    <property type="molecule type" value="Genomic_DNA"/>
</dbReference>
<dbReference type="InterPro" id="IPR016163">
    <property type="entry name" value="Ald_DH_C"/>
</dbReference>
<keyword evidence="3" id="KW-1185">Reference proteome</keyword>
<evidence type="ECO:0000313" key="3">
    <source>
        <dbReference type="Proteomes" id="UP001472677"/>
    </source>
</evidence>
<dbReference type="InterPro" id="IPR015590">
    <property type="entry name" value="Aldehyde_DH_dom"/>
</dbReference>
<protein>
    <recommendedName>
        <fullName evidence="1">Aldehyde dehydrogenase domain-containing protein</fullName>
    </recommendedName>
</protein>
<dbReference type="InterPro" id="IPR016162">
    <property type="entry name" value="Ald_DH_N"/>
</dbReference>
<feature type="domain" description="Aldehyde dehydrogenase" evidence="1">
    <location>
        <begin position="113"/>
        <end position="164"/>
    </location>
</feature>
<proteinExistence type="predicted"/>
<dbReference type="Proteomes" id="UP001472677">
    <property type="component" value="Unassembled WGS sequence"/>
</dbReference>
<accession>A0ABR2FTI7</accession>
<dbReference type="InterPro" id="IPR016161">
    <property type="entry name" value="Ald_DH/histidinol_DH"/>
</dbReference>
<evidence type="ECO:0000313" key="2">
    <source>
        <dbReference type="EMBL" id="KAK8587535.1"/>
    </source>
</evidence>
<dbReference type="Gene3D" id="3.40.605.10">
    <property type="entry name" value="Aldehyde Dehydrogenase, Chain A, domain 1"/>
    <property type="match status" value="1"/>
</dbReference>
<organism evidence="2 3">
    <name type="scientific">Hibiscus sabdariffa</name>
    <name type="common">roselle</name>
    <dbReference type="NCBI Taxonomy" id="183260"/>
    <lineage>
        <taxon>Eukaryota</taxon>
        <taxon>Viridiplantae</taxon>
        <taxon>Streptophyta</taxon>
        <taxon>Embryophyta</taxon>
        <taxon>Tracheophyta</taxon>
        <taxon>Spermatophyta</taxon>
        <taxon>Magnoliopsida</taxon>
        <taxon>eudicotyledons</taxon>
        <taxon>Gunneridae</taxon>
        <taxon>Pentapetalae</taxon>
        <taxon>rosids</taxon>
        <taxon>malvids</taxon>
        <taxon>Malvales</taxon>
        <taxon>Malvaceae</taxon>
        <taxon>Malvoideae</taxon>
        <taxon>Hibiscus</taxon>
    </lineage>
</organism>
<dbReference type="Gene3D" id="3.40.309.10">
    <property type="entry name" value="Aldehyde Dehydrogenase, Chain A, domain 2"/>
    <property type="match status" value="1"/>
</dbReference>
<reference evidence="2 3" key="1">
    <citation type="journal article" date="2024" name="G3 (Bethesda)">
        <title>Genome assembly of Hibiscus sabdariffa L. provides insights into metabolisms of medicinal natural products.</title>
        <authorList>
            <person name="Kim T."/>
        </authorList>
    </citation>
    <scope>NUCLEOTIDE SEQUENCE [LARGE SCALE GENOMIC DNA]</scope>
    <source>
        <strain evidence="2">TK-2024</strain>
        <tissue evidence="2">Old leaves</tissue>
    </source>
</reference>
<sequence length="230" mass="26082">MLTLTRLLSGPYLVRFSKSPNPANQPGINLNSKGPNTIRQLWEYTKGISSLEKTENIPTSWTLLSFIALVDAVVSARSIFEIQLKDYSSALSENIKISDPLEEGCKLDPIVSKGQHLEKGYYVEPTIITDVNTSMQIWREVFGPVLCIKTFTTEDEAIELTNDTIRVWEVLCGSIVHNHPCFCQAPFGGVKWSGFGRELGEWGLENHWSVKQVREYVSDEQWGWYEPPKQ</sequence>
<evidence type="ECO:0000259" key="1">
    <source>
        <dbReference type="Pfam" id="PF00171"/>
    </source>
</evidence>
<dbReference type="PANTHER" id="PTHR42804:SF1">
    <property type="entry name" value="ALDEHYDE DEHYDROGENASE-RELATED"/>
    <property type="match status" value="1"/>
</dbReference>
<dbReference type="Pfam" id="PF00171">
    <property type="entry name" value="Aldedh"/>
    <property type="match status" value="1"/>
</dbReference>